<dbReference type="EMBL" id="GBHO01026782">
    <property type="protein sequence ID" value="JAG16822.1"/>
    <property type="molecule type" value="Transcribed_RNA"/>
</dbReference>
<sequence>LNTQTMARLAILFVCFVSIVFPSVTAGVLRPRIDSPISKEDAIARAEMGAGLGRKMITKSILLYSSALQSDPSLNAATKQCIKTRLELVPAVVDDLIQSQLDIVIQRLSEASDAEVPTVYREILKELFKDSGIIFDIKDNVENTLTDVKEECEEQNDNSP</sequence>
<reference evidence="2" key="2">
    <citation type="submission" date="2014-07" db="EMBL/GenBank/DDBJ databases">
        <authorList>
            <person name="Hull J."/>
        </authorList>
    </citation>
    <scope>NUCLEOTIDE SEQUENCE</scope>
</reference>
<keyword evidence="2" id="KW-0808">Transferase</keyword>
<gene>
    <name evidence="2" type="ORF">CM83_24942</name>
</gene>
<feature type="signal peptide" evidence="1">
    <location>
        <begin position="1"/>
        <end position="26"/>
    </location>
</feature>
<evidence type="ECO:0000313" key="2">
    <source>
        <dbReference type="EMBL" id="JAG16822.1"/>
    </source>
</evidence>
<accession>A0A0A9X7W1</accession>
<keyword evidence="2" id="KW-0489">Methyltransferase</keyword>
<feature type="chain" id="PRO_5002052681" evidence="1">
    <location>
        <begin position="27"/>
        <end position="160"/>
    </location>
</feature>
<name>A0A0A9X7W1_LYGHE</name>
<keyword evidence="1" id="KW-0732">Signal</keyword>
<dbReference type="GO" id="GO:0008168">
    <property type="term" value="F:methyltransferase activity"/>
    <property type="evidence" value="ECO:0007669"/>
    <property type="project" value="UniProtKB-KW"/>
</dbReference>
<feature type="non-terminal residue" evidence="2">
    <location>
        <position position="1"/>
    </location>
</feature>
<protein>
    <submittedName>
        <fullName evidence="2">tRNA (Cytidine(56)-2'-O)-methyltransferase</fullName>
    </submittedName>
</protein>
<dbReference type="GO" id="GO:0032259">
    <property type="term" value="P:methylation"/>
    <property type="evidence" value="ECO:0007669"/>
    <property type="project" value="UniProtKB-KW"/>
</dbReference>
<reference evidence="2" key="1">
    <citation type="journal article" date="2014" name="PLoS ONE">
        <title>Transcriptome-Based Identification of ABC Transporters in the Western Tarnished Plant Bug Lygus hesperus.</title>
        <authorList>
            <person name="Hull J.J."/>
            <person name="Chaney K."/>
            <person name="Geib S.M."/>
            <person name="Fabrick J.A."/>
            <person name="Brent C.S."/>
            <person name="Walsh D."/>
            <person name="Lavine L.C."/>
        </authorList>
    </citation>
    <scope>NUCLEOTIDE SEQUENCE</scope>
</reference>
<dbReference type="AlphaFoldDB" id="A0A0A9X7W1"/>
<proteinExistence type="predicted"/>
<evidence type="ECO:0000256" key="1">
    <source>
        <dbReference type="SAM" id="SignalP"/>
    </source>
</evidence>
<organism evidence="2">
    <name type="scientific">Lygus hesperus</name>
    <name type="common">Western plant bug</name>
    <dbReference type="NCBI Taxonomy" id="30085"/>
    <lineage>
        <taxon>Eukaryota</taxon>
        <taxon>Metazoa</taxon>
        <taxon>Ecdysozoa</taxon>
        <taxon>Arthropoda</taxon>
        <taxon>Hexapoda</taxon>
        <taxon>Insecta</taxon>
        <taxon>Pterygota</taxon>
        <taxon>Neoptera</taxon>
        <taxon>Paraneoptera</taxon>
        <taxon>Hemiptera</taxon>
        <taxon>Heteroptera</taxon>
        <taxon>Panheteroptera</taxon>
        <taxon>Cimicomorpha</taxon>
        <taxon>Miridae</taxon>
        <taxon>Mirini</taxon>
        <taxon>Lygus</taxon>
    </lineage>
</organism>